<dbReference type="AlphaFoldDB" id="A0A0A9HAI4"/>
<evidence type="ECO:0000313" key="1">
    <source>
        <dbReference type="EMBL" id="JAE34165.1"/>
    </source>
</evidence>
<reference evidence="1" key="1">
    <citation type="submission" date="2014-09" db="EMBL/GenBank/DDBJ databases">
        <authorList>
            <person name="Magalhaes I.L.F."/>
            <person name="Oliveira U."/>
            <person name="Santos F.R."/>
            <person name="Vidigal T.H.D.A."/>
            <person name="Brescovit A.D."/>
            <person name="Santos A.J."/>
        </authorList>
    </citation>
    <scope>NUCLEOTIDE SEQUENCE</scope>
    <source>
        <tissue evidence="1">Shoot tissue taken approximately 20 cm above the soil surface</tissue>
    </source>
</reference>
<reference evidence="1" key="2">
    <citation type="journal article" date="2015" name="Data Brief">
        <title>Shoot transcriptome of the giant reed, Arundo donax.</title>
        <authorList>
            <person name="Barrero R.A."/>
            <person name="Guerrero F.D."/>
            <person name="Moolhuijzen P."/>
            <person name="Goolsby J.A."/>
            <person name="Tidwell J."/>
            <person name="Bellgard S.E."/>
            <person name="Bellgard M.I."/>
        </authorList>
    </citation>
    <scope>NUCLEOTIDE SEQUENCE</scope>
    <source>
        <tissue evidence="1">Shoot tissue taken approximately 20 cm above the soil surface</tissue>
    </source>
</reference>
<sequence length="21" mass="2379">MGLVNCQKGEVSEKCQYCFVI</sequence>
<proteinExistence type="predicted"/>
<name>A0A0A9HAI4_ARUDO</name>
<accession>A0A0A9HAI4</accession>
<dbReference type="EMBL" id="GBRH01163731">
    <property type="protein sequence ID" value="JAE34165.1"/>
    <property type="molecule type" value="Transcribed_RNA"/>
</dbReference>
<organism evidence="1">
    <name type="scientific">Arundo donax</name>
    <name type="common">Giant reed</name>
    <name type="synonym">Donax arundinaceus</name>
    <dbReference type="NCBI Taxonomy" id="35708"/>
    <lineage>
        <taxon>Eukaryota</taxon>
        <taxon>Viridiplantae</taxon>
        <taxon>Streptophyta</taxon>
        <taxon>Embryophyta</taxon>
        <taxon>Tracheophyta</taxon>
        <taxon>Spermatophyta</taxon>
        <taxon>Magnoliopsida</taxon>
        <taxon>Liliopsida</taxon>
        <taxon>Poales</taxon>
        <taxon>Poaceae</taxon>
        <taxon>PACMAD clade</taxon>
        <taxon>Arundinoideae</taxon>
        <taxon>Arundineae</taxon>
        <taxon>Arundo</taxon>
    </lineage>
</organism>
<protein>
    <submittedName>
        <fullName evidence="1">Uncharacterized protein</fullName>
    </submittedName>
</protein>